<dbReference type="CDD" id="cd04369">
    <property type="entry name" value="Bromodomain"/>
    <property type="match status" value="1"/>
</dbReference>
<dbReference type="Proteomes" id="UP001396334">
    <property type="component" value="Unassembled WGS sequence"/>
</dbReference>
<dbReference type="EMBL" id="JBBPBN010000056">
    <property type="protein sequence ID" value="KAK8989309.1"/>
    <property type="molecule type" value="Genomic_DNA"/>
</dbReference>
<accession>A0ABR2PLK5</accession>
<evidence type="ECO:0000256" key="2">
    <source>
        <dbReference type="PROSITE-ProRule" id="PRU00035"/>
    </source>
</evidence>
<evidence type="ECO:0000256" key="3">
    <source>
        <dbReference type="SAM" id="MobiDB-lite"/>
    </source>
</evidence>
<dbReference type="PANTHER" id="PTHR15398:SF4">
    <property type="entry name" value="BROMODOMAIN-CONTAINING PROTEIN 8 ISOFORM X1"/>
    <property type="match status" value="1"/>
</dbReference>
<feature type="compositionally biased region" description="Low complexity" evidence="3">
    <location>
        <begin position="459"/>
        <end position="474"/>
    </location>
</feature>
<dbReference type="SUPFAM" id="SSF47370">
    <property type="entry name" value="Bromodomain"/>
    <property type="match status" value="1"/>
</dbReference>
<evidence type="ECO:0000313" key="7">
    <source>
        <dbReference type="Proteomes" id="UP001396334"/>
    </source>
</evidence>
<feature type="compositionally biased region" description="Basic residues" evidence="3">
    <location>
        <begin position="484"/>
        <end position="493"/>
    </location>
</feature>
<feature type="transmembrane region" description="Helical" evidence="4">
    <location>
        <begin position="100"/>
        <end position="124"/>
    </location>
</feature>
<feature type="region of interest" description="Disordered" evidence="3">
    <location>
        <begin position="422"/>
        <end position="513"/>
    </location>
</feature>
<keyword evidence="7" id="KW-1185">Reference proteome</keyword>
<dbReference type="PROSITE" id="PS50014">
    <property type="entry name" value="BROMODOMAIN_2"/>
    <property type="match status" value="1"/>
</dbReference>
<evidence type="ECO:0000259" key="5">
    <source>
        <dbReference type="PROSITE" id="PS50014"/>
    </source>
</evidence>
<dbReference type="SMART" id="SM00297">
    <property type="entry name" value="BROMO"/>
    <property type="match status" value="1"/>
</dbReference>
<reference evidence="6 7" key="1">
    <citation type="journal article" date="2024" name="G3 (Bethesda)">
        <title>Genome assembly of Hibiscus sabdariffa L. provides insights into metabolisms of medicinal natural products.</title>
        <authorList>
            <person name="Kim T."/>
        </authorList>
    </citation>
    <scope>NUCLEOTIDE SEQUENCE [LARGE SCALE GENOMIC DNA]</scope>
    <source>
        <strain evidence="6">TK-2024</strain>
        <tissue evidence="6">Old leaves</tissue>
    </source>
</reference>
<dbReference type="InterPro" id="IPR001487">
    <property type="entry name" value="Bromodomain"/>
</dbReference>
<dbReference type="Gene3D" id="1.20.920.10">
    <property type="entry name" value="Bromodomain-like"/>
    <property type="match status" value="1"/>
</dbReference>
<protein>
    <recommendedName>
        <fullName evidence="5">Bromo domain-containing protein</fullName>
    </recommendedName>
</protein>
<feature type="compositionally biased region" description="Basic residues" evidence="3">
    <location>
        <begin position="427"/>
        <end position="437"/>
    </location>
</feature>
<gene>
    <name evidence="6" type="ORF">V6N11_063741</name>
</gene>
<keyword evidence="4" id="KW-1133">Transmembrane helix</keyword>
<dbReference type="PANTHER" id="PTHR15398">
    <property type="entry name" value="BROMODOMAIN-CONTAINING PROTEIN 8"/>
    <property type="match status" value="1"/>
</dbReference>
<dbReference type="InterPro" id="IPR001005">
    <property type="entry name" value="SANT/Myb"/>
</dbReference>
<feature type="compositionally biased region" description="Polar residues" evidence="3">
    <location>
        <begin position="445"/>
        <end position="458"/>
    </location>
</feature>
<dbReference type="Pfam" id="PF00439">
    <property type="entry name" value="Bromodomain"/>
    <property type="match status" value="1"/>
</dbReference>
<dbReference type="CDD" id="cd00167">
    <property type="entry name" value="SANT"/>
    <property type="match status" value="1"/>
</dbReference>
<evidence type="ECO:0000256" key="1">
    <source>
        <dbReference type="ARBA" id="ARBA00023117"/>
    </source>
</evidence>
<evidence type="ECO:0000256" key="4">
    <source>
        <dbReference type="SAM" id="Phobius"/>
    </source>
</evidence>
<dbReference type="InterPro" id="IPR036427">
    <property type="entry name" value="Bromodomain-like_sf"/>
</dbReference>
<name>A0ABR2PLK5_9ROSI</name>
<sequence length="513" mass="57363">MGTEMITGRWGTWEELLLGGAVLRHGACDWNLVASELRTRTISPFDFTPEVCKAKYEDLRQRYSGCTAWFEELRKQRMAELRRALEQSDDSIGCLLAHRLIYVCSSLLWIFYVLKLAFLCLYYTELKVDLCRSLESKLESLKAEKRDDSRVGYGSSQMESVLPCPKSEGVEISSKDTYKDGLSAGSFTQEAETKWAPDCPVPAAVPAEEMDSKPGNSPTSAETEKISIVDNLADALFGGQLCGIKKRRGKRKRRYGSKDAKEGSVGESEFLGLSDFASVSWCKETSASNSAQIGRSSGVEDQSRDSSQERFDEIMGIFSSVSENDCASVFRRRLDNQKRGRYKKMILRHMDFDTIRSRIGNNSIMSARELFRDMLLVANNALVFYSKNTREYKSALLLRHIVTATLRQHFKEYGSKVPIITFTSTRPMHKPPAKPRSIRPGNRKQPGNGTNNRNPVAVNSNASKKTANASSPPSVESLPVTKKGQARPRKGGRGRASQKSESPAKGRKRSRAR</sequence>
<proteinExistence type="predicted"/>
<feature type="domain" description="Bromo" evidence="5">
    <location>
        <begin position="322"/>
        <end position="392"/>
    </location>
</feature>
<evidence type="ECO:0000313" key="6">
    <source>
        <dbReference type="EMBL" id="KAK8989309.1"/>
    </source>
</evidence>
<comment type="caution">
    <text evidence="6">The sequence shown here is derived from an EMBL/GenBank/DDBJ whole genome shotgun (WGS) entry which is preliminary data.</text>
</comment>
<keyword evidence="4" id="KW-0472">Membrane</keyword>
<organism evidence="6 7">
    <name type="scientific">Hibiscus sabdariffa</name>
    <name type="common">roselle</name>
    <dbReference type="NCBI Taxonomy" id="183260"/>
    <lineage>
        <taxon>Eukaryota</taxon>
        <taxon>Viridiplantae</taxon>
        <taxon>Streptophyta</taxon>
        <taxon>Embryophyta</taxon>
        <taxon>Tracheophyta</taxon>
        <taxon>Spermatophyta</taxon>
        <taxon>Magnoliopsida</taxon>
        <taxon>eudicotyledons</taxon>
        <taxon>Gunneridae</taxon>
        <taxon>Pentapetalae</taxon>
        <taxon>rosids</taxon>
        <taxon>malvids</taxon>
        <taxon>Malvales</taxon>
        <taxon>Malvaceae</taxon>
        <taxon>Malvoideae</taxon>
        <taxon>Hibiscus</taxon>
    </lineage>
</organism>
<keyword evidence="4" id="KW-0812">Transmembrane</keyword>
<keyword evidence="1 2" id="KW-0103">Bromodomain</keyword>